<sequence>MHTHKITRYFFLVVLVLVATLVLLANFITSASPAVTIEYAKTIFEEGNPPQDTDNDGIQNGLDDDDDGDGMPDHIENIYGFDPLDPLSGPGDDDGDGATNYEEILAGSNYNDFFECTAATCKFETPVSPSQVSVPPTNVASDLVGATTGSHTVDQSGAFQYRVPLLTLPGVAGLQPDLALTYNSGAGNGSFGIGWSFNQLSVITRCEQTEQIDGNVTGVSYTSSDRYCLDGQRLINISNLNYGANGAEYRLEDGSNKKIVSYGNFGGAPHYFKVWNCSGQVILATGL</sequence>
<dbReference type="AlphaFoldDB" id="A0A917GT65"/>
<dbReference type="RefSeq" id="WP_068812809.1">
    <property type="nucleotide sequence ID" value="NZ_BMIY01000005.1"/>
</dbReference>
<keyword evidence="5" id="KW-0843">Virulence</keyword>
<evidence type="ECO:0000256" key="6">
    <source>
        <dbReference type="SAM" id="MobiDB-lite"/>
    </source>
</evidence>
<dbReference type="Pfam" id="PF03534">
    <property type="entry name" value="SpvB"/>
    <property type="match status" value="1"/>
</dbReference>
<dbReference type="SUPFAM" id="SSF103647">
    <property type="entry name" value="TSP type-3 repeat"/>
    <property type="match status" value="1"/>
</dbReference>
<evidence type="ECO:0000256" key="3">
    <source>
        <dbReference type="ARBA" id="ARBA00022729"/>
    </source>
</evidence>
<keyword evidence="3" id="KW-0732">Signal</keyword>
<proteinExistence type="predicted"/>
<dbReference type="InterPro" id="IPR059100">
    <property type="entry name" value="TSP3_bac"/>
</dbReference>
<evidence type="ECO:0000256" key="5">
    <source>
        <dbReference type="ARBA" id="ARBA00023026"/>
    </source>
</evidence>
<evidence type="ECO:0000313" key="7">
    <source>
        <dbReference type="EMBL" id="GGG56099.1"/>
    </source>
</evidence>
<evidence type="ECO:0000256" key="2">
    <source>
        <dbReference type="ARBA" id="ARBA00022525"/>
    </source>
</evidence>
<feature type="region of interest" description="Disordered" evidence="6">
    <location>
        <begin position="46"/>
        <end position="75"/>
    </location>
</feature>
<dbReference type="Proteomes" id="UP000627715">
    <property type="component" value="Unassembled WGS sequence"/>
</dbReference>
<gene>
    <name evidence="7" type="ORF">GCM10011403_11560</name>
</gene>
<dbReference type="GO" id="GO:0005509">
    <property type="term" value="F:calcium ion binding"/>
    <property type="evidence" value="ECO:0007669"/>
    <property type="project" value="InterPro"/>
</dbReference>
<dbReference type="EMBL" id="BMIY01000005">
    <property type="protein sequence ID" value="GGG56099.1"/>
    <property type="molecule type" value="Genomic_DNA"/>
</dbReference>
<comment type="caution">
    <text evidence="7">The sequence shown here is derived from an EMBL/GenBank/DDBJ whole genome shotgun (WGS) entry which is preliminary data.</text>
</comment>
<reference evidence="7" key="2">
    <citation type="submission" date="2020-09" db="EMBL/GenBank/DDBJ databases">
        <authorList>
            <person name="Sun Q."/>
            <person name="Zhou Y."/>
        </authorList>
    </citation>
    <scope>NUCLEOTIDE SEQUENCE</scope>
    <source>
        <strain evidence="7">CGMCC 1.15425</strain>
    </source>
</reference>
<evidence type="ECO:0000313" key="8">
    <source>
        <dbReference type="Proteomes" id="UP000627715"/>
    </source>
</evidence>
<organism evidence="7 8">
    <name type="scientific">Pseudohongiella nitratireducens</name>
    <dbReference type="NCBI Taxonomy" id="1768907"/>
    <lineage>
        <taxon>Bacteria</taxon>
        <taxon>Pseudomonadati</taxon>
        <taxon>Pseudomonadota</taxon>
        <taxon>Gammaproteobacteria</taxon>
        <taxon>Pseudomonadales</taxon>
        <taxon>Pseudohongiellaceae</taxon>
        <taxon>Pseudohongiella</taxon>
    </lineage>
</organism>
<dbReference type="GO" id="GO:0005737">
    <property type="term" value="C:cytoplasm"/>
    <property type="evidence" value="ECO:0007669"/>
    <property type="project" value="InterPro"/>
</dbReference>
<evidence type="ECO:0000256" key="1">
    <source>
        <dbReference type="ARBA" id="ARBA00004613"/>
    </source>
</evidence>
<evidence type="ECO:0000256" key="4">
    <source>
        <dbReference type="ARBA" id="ARBA00022837"/>
    </source>
</evidence>
<dbReference type="GO" id="GO:0005576">
    <property type="term" value="C:extracellular region"/>
    <property type="evidence" value="ECO:0007669"/>
    <property type="project" value="UniProtKB-SubCell"/>
</dbReference>
<comment type="subcellular location">
    <subcellularLocation>
        <location evidence="1">Secreted</location>
    </subcellularLocation>
</comment>
<dbReference type="Gene3D" id="4.10.1080.10">
    <property type="entry name" value="TSP type-3 repeat"/>
    <property type="match status" value="1"/>
</dbReference>
<accession>A0A917GT65</accession>
<reference evidence="7" key="1">
    <citation type="journal article" date="2014" name="Int. J. Syst. Evol. Microbiol.">
        <title>Complete genome sequence of Corynebacterium casei LMG S-19264T (=DSM 44701T), isolated from a smear-ripened cheese.</title>
        <authorList>
            <consortium name="US DOE Joint Genome Institute (JGI-PGF)"/>
            <person name="Walter F."/>
            <person name="Albersmeier A."/>
            <person name="Kalinowski J."/>
            <person name="Ruckert C."/>
        </authorList>
    </citation>
    <scope>NUCLEOTIDE SEQUENCE</scope>
    <source>
        <strain evidence="7">CGMCC 1.15425</strain>
    </source>
</reference>
<keyword evidence="2" id="KW-0964">Secreted</keyword>
<name>A0A917GT65_9GAMM</name>
<dbReference type="InterPro" id="IPR003284">
    <property type="entry name" value="Sal_SpvB"/>
</dbReference>
<dbReference type="OrthoDB" id="9815903at2"/>
<keyword evidence="8" id="KW-1185">Reference proteome</keyword>
<dbReference type="InterPro" id="IPR028974">
    <property type="entry name" value="TSP_type-3_rpt"/>
</dbReference>
<keyword evidence="4" id="KW-0106">Calcium</keyword>
<protein>
    <submittedName>
        <fullName evidence="7">Uncharacterized protein</fullName>
    </submittedName>
</protein>
<dbReference type="Pfam" id="PF18884">
    <property type="entry name" value="TSP3_bac"/>
    <property type="match status" value="2"/>
</dbReference>